<dbReference type="InterPro" id="IPR052350">
    <property type="entry name" value="Metallo-dep_Lactonases"/>
</dbReference>
<dbReference type="Proteomes" id="UP000291116">
    <property type="component" value="Unassembled WGS sequence"/>
</dbReference>
<name>A0A448YYP4_9STRA</name>
<dbReference type="PANTHER" id="PTHR43569">
    <property type="entry name" value="AMIDOHYDROLASE"/>
    <property type="match status" value="1"/>
</dbReference>
<comment type="similarity">
    <text evidence="1">Belongs to the metallo-dependent hydrolases superfamily.</text>
</comment>
<reference evidence="3 4" key="1">
    <citation type="submission" date="2019-01" db="EMBL/GenBank/DDBJ databases">
        <authorList>
            <person name="Ferrante I. M."/>
        </authorList>
    </citation>
    <scope>NUCLEOTIDE SEQUENCE [LARGE SCALE GENOMIC DNA]</scope>
    <source>
        <strain evidence="3 4">B856</strain>
    </source>
</reference>
<protein>
    <recommendedName>
        <fullName evidence="2">Amidohydrolase-related domain-containing protein</fullName>
    </recommendedName>
</protein>
<sequence>MPYPKEFLDAHHHFLDTGSNGSTFHEFLAKLVPDFSYLAVDYRRDVISPLENAGVTFRGSIHMECLPDDGLAEANWVNAMIDDSPTSIKGIIASCNLAQDTATVENELKKLSEVRRVKGIRWILDCVGKFDGGKNATHVATTRHDGIDYLRGSDGGYDGGMVPAFERGFALLEKFNFTFDLQCAPSQLVAASKLCARYPNIKVVIDHLGKPRTLLGADTECNNNSTPNQEELAVWREGMKAMANNRNAYVKISMVGYAIPGWLRTEARIALMRDLVRETVEIFGPKRCMVSTNFWKDAAMSDSDGLSDVGPEAPRFLELMYDFLKGYSDHDLDRMFCKNAAEFYDIQML</sequence>
<evidence type="ECO:0000256" key="1">
    <source>
        <dbReference type="ARBA" id="ARBA00038310"/>
    </source>
</evidence>
<dbReference type="Gene3D" id="3.20.20.140">
    <property type="entry name" value="Metal-dependent hydrolases"/>
    <property type="match status" value="1"/>
</dbReference>
<feature type="domain" description="Amidohydrolase-related" evidence="2">
    <location>
        <begin position="9"/>
        <end position="346"/>
    </location>
</feature>
<dbReference type="GO" id="GO:0016787">
    <property type="term" value="F:hydrolase activity"/>
    <property type="evidence" value="ECO:0007669"/>
    <property type="project" value="InterPro"/>
</dbReference>
<gene>
    <name evidence="3" type="ORF">PSNMU_V1.4_AUG-EV-PASAV3_0016060</name>
</gene>
<dbReference type="InterPro" id="IPR006680">
    <property type="entry name" value="Amidohydro-rel"/>
</dbReference>
<dbReference type="OrthoDB" id="2135488at2759"/>
<proteinExistence type="inferred from homology"/>
<dbReference type="SUPFAM" id="SSF51556">
    <property type="entry name" value="Metallo-dependent hydrolases"/>
    <property type="match status" value="1"/>
</dbReference>
<dbReference type="Pfam" id="PF04909">
    <property type="entry name" value="Amidohydro_2"/>
    <property type="match status" value="1"/>
</dbReference>
<evidence type="ECO:0000259" key="2">
    <source>
        <dbReference type="Pfam" id="PF04909"/>
    </source>
</evidence>
<evidence type="ECO:0000313" key="4">
    <source>
        <dbReference type="Proteomes" id="UP000291116"/>
    </source>
</evidence>
<keyword evidence="4" id="KW-1185">Reference proteome</keyword>
<dbReference type="EMBL" id="CAACVS010000042">
    <property type="protein sequence ID" value="VEU34886.1"/>
    <property type="molecule type" value="Genomic_DNA"/>
</dbReference>
<organism evidence="3 4">
    <name type="scientific">Pseudo-nitzschia multistriata</name>
    <dbReference type="NCBI Taxonomy" id="183589"/>
    <lineage>
        <taxon>Eukaryota</taxon>
        <taxon>Sar</taxon>
        <taxon>Stramenopiles</taxon>
        <taxon>Ochrophyta</taxon>
        <taxon>Bacillariophyta</taxon>
        <taxon>Bacillariophyceae</taxon>
        <taxon>Bacillariophycidae</taxon>
        <taxon>Bacillariales</taxon>
        <taxon>Bacillariaceae</taxon>
        <taxon>Pseudo-nitzschia</taxon>
    </lineage>
</organism>
<dbReference type="InterPro" id="IPR032466">
    <property type="entry name" value="Metal_Hydrolase"/>
</dbReference>
<accession>A0A448YYP4</accession>
<evidence type="ECO:0000313" key="3">
    <source>
        <dbReference type="EMBL" id="VEU34886.1"/>
    </source>
</evidence>
<dbReference type="PANTHER" id="PTHR43569:SF2">
    <property type="entry name" value="AMIDOHYDROLASE-RELATED DOMAIN-CONTAINING PROTEIN"/>
    <property type="match status" value="1"/>
</dbReference>
<dbReference type="AlphaFoldDB" id="A0A448YYP4"/>